<comment type="caution">
    <text evidence="1">The sequence shown here is derived from an EMBL/GenBank/DDBJ whole genome shotgun (WGS) entry which is preliminary data.</text>
</comment>
<gene>
    <name evidence="1" type="ORF">DPMN_149352</name>
</gene>
<dbReference type="AlphaFoldDB" id="A0A9D4FFP8"/>
<protein>
    <submittedName>
        <fullName evidence="1">Uncharacterized protein</fullName>
    </submittedName>
</protein>
<evidence type="ECO:0000313" key="1">
    <source>
        <dbReference type="EMBL" id="KAH3795791.1"/>
    </source>
</evidence>
<accession>A0A9D4FFP8</accession>
<organism evidence="1 2">
    <name type="scientific">Dreissena polymorpha</name>
    <name type="common">Zebra mussel</name>
    <name type="synonym">Mytilus polymorpha</name>
    <dbReference type="NCBI Taxonomy" id="45954"/>
    <lineage>
        <taxon>Eukaryota</taxon>
        <taxon>Metazoa</taxon>
        <taxon>Spiralia</taxon>
        <taxon>Lophotrochozoa</taxon>
        <taxon>Mollusca</taxon>
        <taxon>Bivalvia</taxon>
        <taxon>Autobranchia</taxon>
        <taxon>Heteroconchia</taxon>
        <taxon>Euheterodonta</taxon>
        <taxon>Imparidentia</taxon>
        <taxon>Neoheterodontei</taxon>
        <taxon>Myida</taxon>
        <taxon>Dreissenoidea</taxon>
        <taxon>Dreissenidae</taxon>
        <taxon>Dreissena</taxon>
    </lineage>
</organism>
<reference evidence="1" key="2">
    <citation type="submission" date="2020-11" db="EMBL/GenBank/DDBJ databases">
        <authorList>
            <person name="McCartney M.A."/>
            <person name="Auch B."/>
            <person name="Kono T."/>
            <person name="Mallez S."/>
            <person name="Becker A."/>
            <person name="Gohl D.M."/>
            <person name="Silverstein K.A.T."/>
            <person name="Koren S."/>
            <person name="Bechman K.B."/>
            <person name="Herman A."/>
            <person name="Abrahante J.E."/>
            <person name="Garbe J."/>
        </authorList>
    </citation>
    <scope>NUCLEOTIDE SEQUENCE</scope>
    <source>
        <strain evidence="1">Duluth1</strain>
        <tissue evidence="1">Whole animal</tissue>
    </source>
</reference>
<sequence length="108" mass="12760">MSFSCDTFSDTDRYGQDLALSMNMTLPDTNRTMGSTIRRTSCIDNDRACTLCFTDCCRRRSNAVYKRRQRLQWPIKKNIPSENNEIIEQEHLLLDTNNRTQNRYKVQE</sequence>
<dbReference type="Proteomes" id="UP000828390">
    <property type="component" value="Unassembled WGS sequence"/>
</dbReference>
<proteinExistence type="predicted"/>
<reference evidence="1" key="1">
    <citation type="journal article" date="2019" name="bioRxiv">
        <title>The Genome of the Zebra Mussel, Dreissena polymorpha: A Resource for Invasive Species Research.</title>
        <authorList>
            <person name="McCartney M.A."/>
            <person name="Auch B."/>
            <person name="Kono T."/>
            <person name="Mallez S."/>
            <person name="Zhang Y."/>
            <person name="Obille A."/>
            <person name="Becker A."/>
            <person name="Abrahante J.E."/>
            <person name="Garbe J."/>
            <person name="Badalamenti J.P."/>
            <person name="Herman A."/>
            <person name="Mangelson H."/>
            <person name="Liachko I."/>
            <person name="Sullivan S."/>
            <person name="Sone E.D."/>
            <person name="Koren S."/>
            <person name="Silverstein K.A.T."/>
            <person name="Beckman K.B."/>
            <person name="Gohl D.M."/>
        </authorList>
    </citation>
    <scope>NUCLEOTIDE SEQUENCE</scope>
    <source>
        <strain evidence="1">Duluth1</strain>
        <tissue evidence="1">Whole animal</tissue>
    </source>
</reference>
<evidence type="ECO:0000313" key="2">
    <source>
        <dbReference type="Proteomes" id="UP000828390"/>
    </source>
</evidence>
<keyword evidence="2" id="KW-1185">Reference proteome</keyword>
<name>A0A9D4FFP8_DREPO</name>
<dbReference type="EMBL" id="JAIWYP010000007">
    <property type="protein sequence ID" value="KAH3795791.1"/>
    <property type="molecule type" value="Genomic_DNA"/>
</dbReference>